<evidence type="ECO:0000256" key="1">
    <source>
        <dbReference type="SAM" id="MobiDB-lite"/>
    </source>
</evidence>
<keyword evidence="3" id="KW-1185">Reference proteome</keyword>
<dbReference type="Proteomes" id="UP000672602">
    <property type="component" value="Unassembled WGS sequence"/>
</dbReference>
<protein>
    <submittedName>
        <fullName evidence="2">Uncharacterized protein</fullName>
    </submittedName>
</protein>
<name>A0A8J7V5H5_9PROT</name>
<organism evidence="2 3">
    <name type="scientific">Marivibrio halodurans</name>
    <dbReference type="NCBI Taxonomy" id="2039722"/>
    <lineage>
        <taxon>Bacteria</taxon>
        <taxon>Pseudomonadati</taxon>
        <taxon>Pseudomonadota</taxon>
        <taxon>Alphaproteobacteria</taxon>
        <taxon>Rhodospirillales</taxon>
        <taxon>Rhodospirillaceae</taxon>
        <taxon>Marivibrio</taxon>
    </lineage>
</organism>
<proteinExistence type="predicted"/>
<dbReference type="AlphaFoldDB" id="A0A8J7V5H5"/>
<evidence type="ECO:0000313" key="2">
    <source>
        <dbReference type="EMBL" id="MBP5858934.1"/>
    </source>
</evidence>
<comment type="caution">
    <text evidence="2">The sequence shown here is derived from an EMBL/GenBank/DDBJ whole genome shotgun (WGS) entry which is preliminary data.</text>
</comment>
<gene>
    <name evidence="2" type="ORF">KAJ83_18085</name>
</gene>
<sequence length="173" mass="18486">MKLTALLSVFQAPPATGAGDGARAERQAGSGLAAEGPVKRSRAEAARDLMAERLPDPPPLSETRDIVDISREGSFVMAAADYDPRRMSPNEATEMAGMLRANGAIGAADHALLLRGPKGDHFRTADPEAPRDMIADWQMRLDGDMTRADLRAIGGDTRALDILGRVAAIRERL</sequence>
<reference evidence="2" key="1">
    <citation type="submission" date="2021-04" db="EMBL/GenBank/DDBJ databases">
        <authorList>
            <person name="Zhang D.-C."/>
        </authorList>
    </citation>
    <scope>NUCLEOTIDE SEQUENCE</scope>
    <source>
        <strain evidence="2">CGMCC 1.15697</strain>
    </source>
</reference>
<dbReference type="RefSeq" id="WP_210683523.1">
    <property type="nucleotide sequence ID" value="NZ_JAGMWN010000013.1"/>
</dbReference>
<dbReference type="EMBL" id="JAGMWN010000013">
    <property type="protein sequence ID" value="MBP5858934.1"/>
    <property type="molecule type" value="Genomic_DNA"/>
</dbReference>
<accession>A0A8J7V5H5</accession>
<feature type="region of interest" description="Disordered" evidence="1">
    <location>
        <begin position="14"/>
        <end position="43"/>
    </location>
</feature>
<evidence type="ECO:0000313" key="3">
    <source>
        <dbReference type="Proteomes" id="UP000672602"/>
    </source>
</evidence>